<dbReference type="EMBL" id="JANBTX010000080">
    <property type="protein sequence ID" value="KAJ2687197.1"/>
    <property type="molecule type" value="Genomic_DNA"/>
</dbReference>
<feature type="domain" description="Helicase C-terminal" evidence="11">
    <location>
        <begin position="519"/>
        <end position="713"/>
    </location>
</feature>
<feature type="compositionally biased region" description="Gly residues" evidence="9">
    <location>
        <begin position="472"/>
        <end position="482"/>
    </location>
</feature>
<evidence type="ECO:0000259" key="11">
    <source>
        <dbReference type="PROSITE" id="PS51194"/>
    </source>
</evidence>
<feature type="domain" description="Helicase ATP-binding" evidence="10">
    <location>
        <begin position="254"/>
        <end position="412"/>
    </location>
</feature>
<name>A0A9W8GIZ1_9FUNG</name>
<keyword evidence="4" id="KW-0547">Nucleotide-binding</keyword>
<dbReference type="InterPro" id="IPR012961">
    <property type="entry name" value="Ski2/MTR4_C"/>
</dbReference>
<evidence type="ECO:0000313" key="13">
    <source>
        <dbReference type="Proteomes" id="UP001151516"/>
    </source>
</evidence>
<dbReference type="PROSITE" id="PS51192">
    <property type="entry name" value="HELICASE_ATP_BIND_1"/>
    <property type="match status" value="1"/>
</dbReference>
<evidence type="ECO:0000259" key="10">
    <source>
        <dbReference type="PROSITE" id="PS51192"/>
    </source>
</evidence>
<dbReference type="GO" id="GO:0003723">
    <property type="term" value="F:RNA binding"/>
    <property type="evidence" value="ECO:0007669"/>
    <property type="project" value="UniProtKB-KW"/>
</dbReference>
<dbReference type="Pfam" id="PF21408">
    <property type="entry name" value="MTR4-like_stalk"/>
    <property type="match status" value="1"/>
</dbReference>
<dbReference type="InterPro" id="IPR050699">
    <property type="entry name" value="RNA-DNA_Helicase"/>
</dbReference>
<dbReference type="SMART" id="SM01142">
    <property type="entry name" value="DSHCT"/>
    <property type="match status" value="1"/>
</dbReference>
<dbReference type="AlphaFoldDB" id="A0A9W8GIZ1"/>
<dbReference type="SMART" id="SM00490">
    <property type="entry name" value="HELICc"/>
    <property type="match status" value="1"/>
</dbReference>
<keyword evidence="13" id="KW-1185">Reference proteome</keyword>
<dbReference type="CDD" id="cd18795">
    <property type="entry name" value="SF2_C_Ski2"/>
    <property type="match status" value="1"/>
</dbReference>
<accession>A0A9W8GIZ1</accession>
<comment type="subcellular location">
    <subcellularLocation>
        <location evidence="1">Cytoplasm</location>
    </subcellularLocation>
</comment>
<sequence>MSDAILSEIEQNYLQPRPCIANSQLSSAQQAVPLNYRLRDVLSTSRPWLGMTLNMVRSPVTGEYCAAKEAELPAETNPMSLLRAAGRPENYASGSSGQVPFQPGGMADAADAGIEHGATADDEEELCTVPDGFDRGLFEVAKAQVPGMADSFDLAARYYGEAEAVDSGEQDALAPSSVATADDLDGPSAEIDQLVAVSQDKGLGARAAQVEEGARKEWAHVIDVNAGFSNFHRLVPKLAREFPFELDVFQKRAVFHIERGDSVFVAAHTSAGKTVVAEYAVALSQMHMTKTIYTSPIKALSNQKFNDFTRAFGEDNVGILTGDVKIRPEAPCLIMTTEVLKNMLYRGADVLRDVEFVVFDECHYINDLERGVVWEEVIIMLPRHVSIILLSATVPNTKEFAEWVGRTKKRDIYVINTSRRPVPLEHYLYVGRNQVSDQEMMKIVDKAGEFSSANWRDAYTAVTKAPAHGSQASGGGSGGSSRGRGSRGAAASHTLAKMTTRHTAERQGTTLWVHLAGMLRKQGLLPAVIFTFSRKRCEEYANSLRNLDFLNDSRRSEVHMFVERCLKRLRPDDRTLPQVQVMRTLLKRGIGVHHSGQLPIIKEIVELLFSRGLISCLFATETFAMGVNMPAKCVVFSSIKKHDGRSFRDLLPGEYTQMAGRAGRRGLDDTGVVIINAANEVPDTVTLHTMLLGAATKLQSQFRLTYTMILNLLRAKQLRVEEVIKRSFGENDSQGQAPEQTQRLLRAKEQLDSYPVLGCAICEDDIASYYRVSSSVQRLTARLHLKAAHRSLADAGTARAAQALCSGRLVLVSFHPHTVLGVIVSKLATDGSQFSCIVFNPPASSGEDILGNVPPYPVTDLPATVARLNQSDFGYVCRAIPTASIMVLLDAVVKLGPLSGVKHSLGQRALTNVPSSLAIAIRSSLDSLSERSLDIEYPWHKIRVLEYQELVHERARLTESAGEFQCRACPDLADHYLATHQRAALQSELDELTMQLSDQNLNLLPDYKLRLDVLKDMGYVDEMGNVQLKGRVACEMNSADELVLTELILDNTLAQFEPEEIVALLSAFVCTEKNEPTDLMERLPPNLRAGRERVLEAARRVGSIQVAYGLPISVEEYVREFRFGLMEVAYEWARGLSFLNITGLTDTQEGIIVRCIVRIADVLKNATSAAVLVGDAELKLKLQAAGELIRRDIVFAASLYF</sequence>
<evidence type="ECO:0000313" key="12">
    <source>
        <dbReference type="EMBL" id="KAJ2687197.1"/>
    </source>
</evidence>
<dbReference type="Gene3D" id="1.10.3380.30">
    <property type="match status" value="2"/>
</dbReference>
<dbReference type="OrthoDB" id="64767at2759"/>
<evidence type="ECO:0000256" key="7">
    <source>
        <dbReference type="ARBA" id="ARBA00022840"/>
    </source>
</evidence>
<dbReference type="Pfam" id="PF08148">
    <property type="entry name" value="DSHCT"/>
    <property type="match status" value="1"/>
</dbReference>
<feature type="region of interest" description="Disordered" evidence="9">
    <location>
        <begin position="89"/>
        <end position="109"/>
    </location>
</feature>
<dbReference type="Gene3D" id="3.40.50.300">
    <property type="entry name" value="P-loop containing nucleotide triphosphate hydrolases"/>
    <property type="match status" value="2"/>
</dbReference>
<dbReference type="InterPro" id="IPR001650">
    <property type="entry name" value="Helicase_C-like"/>
</dbReference>
<dbReference type="InterPro" id="IPR048392">
    <property type="entry name" value="MTR4-like_stalk"/>
</dbReference>
<evidence type="ECO:0000256" key="6">
    <source>
        <dbReference type="ARBA" id="ARBA00022806"/>
    </source>
</evidence>
<dbReference type="Pfam" id="PF00270">
    <property type="entry name" value="DEAD"/>
    <property type="match status" value="1"/>
</dbReference>
<dbReference type="InterPro" id="IPR011545">
    <property type="entry name" value="DEAD/DEAH_box_helicase_dom"/>
</dbReference>
<dbReference type="FunFam" id="1.10.3380.30:FF:000001">
    <property type="entry name" value="Ski2 ATP-dependent RNA helicase"/>
    <property type="match status" value="1"/>
</dbReference>
<evidence type="ECO:0000256" key="1">
    <source>
        <dbReference type="ARBA" id="ARBA00004496"/>
    </source>
</evidence>
<comment type="similarity">
    <text evidence="2">Belongs to the helicase family. SKI2 subfamily.</text>
</comment>
<feature type="region of interest" description="Disordered" evidence="9">
    <location>
        <begin position="464"/>
        <end position="503"/>
    </location>
</feature>
<dbReference type="Pfam" id="PF17911">
    <property type="entry name" value="Ski2_N"/>
    <property type="match status" value="1"/>
</dbReference>
<evidence type="ECO:0000256" key="2">
    <source>
        <dbReference type="ARBA" id="ARBA00010140"/>
    </source>
</evidence>
<evidence type="ECO:0000256" key="5">
    <source>
        <dbReference type="ARBA" id="ARBA00022801"/>
    </source>
</evidence>
<dbReference type="GO" id="GO:0003724">
    <property type="term" value="F:RNA helicase activity"/>
    <property type="evidence" value="ECO:0007669"/>
    <property type="project" value="InterPro"/>
</dbReference>
<dbReference type="Pfam" id="PF00271">
    <property type="entry name" value="Helicase_C"/>
    <property type="match status" value="1"/>
</dbReference>
<evidence type="ECO:0000256" key="8">
    <source>
        <dbReference type="ARBA" id="ARBA00022884"/>
    </source>
</evidence>
<dbReference type="InterPro" id="IPR027417">
    <property type="entry name" value="P-loop_NTPase"/>
</dbReference>
<dbReference type="FunFam" id="3.40.50.300:FF:000987">
    <property type="entry name" value="DEAD/DEAH box RNA helicase"/>
    <property type="match status" value="1"/>
</dbReference>
<evidence type="ECO:0000256" key="4">
    <source>
        <dbReference type="ARBA" id="ARBA00022741"/>
    </source>
</evidence>
<dbReference type="PIRSF" id="PIRSF005198">
    <property type="entry name" value="Antiviral_helicase_SKI2"/>
    <property type="match status" value="1"/>
</dbReference>
<keyword evidence="7" id="KW-0067">ATP-binding</keyword>
<keyword evidence="8" id="KW-0694">RNA-binding</keyword>
<keyword evidence="6 12" id="KW-0347">Helicase</keyword>
<evidence type="ECO:0000256" key="3">
    <source>
        <dbReference type="ARBA" id="ARBA00022490"/>
    </source>
</evidence>
<proteinExistence type="inferred from homology"/>
<organism evidence="12 13">
    <name type="scientific">Coemansia spiralis</name>
    <dbReference type="NCBI Taxonomy" id="417178"/>
    <lineage>
        <taxon>Eukaryota</taxon>
        <taxon>Fungi</taxon>
        <taxon>Fungi incertae sedis</taxon>
        <taxon>Zoopagomycota</taxon>
        <taxon>Kickxellomycotina</taxon>
        <taxon>Kickxellomycetes</taxon>
        <taxon>Kickxellales</taxon>
        <taxon>Kickxellaceae</taxon>
        <taxon>Coemansia</taxon>
    </lineage>
</organism>
<keyword evidence="5" id="KW-0378">Hydrolase</keyword>
<protein>
    <submittedName>
        <fullName evidence="12">Antiviral helicase ski2</fullName>
    </submittedName>
</protein>
<dbReference type="PANTHER" id="PTHR12131">
    <property type="entry name" value="ATP-DEPENDENT RNA AND DNA HELICASE"/>
    <property type="match status" value="1"/>
</dbReference>
<dbReference type="FunFam" id="3.40.50.300:FF:000354">
    <property type="entry name" value="ATP-dependent RNA helicase SKI2"/>
    <property type="match status" value="1"/>
</dbReference>
<reference evidence="12" key="1">
    <citation type="submission" date="2022-07" db="EMBL/GenBank/DDBJ databases">
        <title>Phylogenomic reconstructions and comparative analyses of Kickxellomycotina fungi.</title>
        <authorList>
            <person name="Reynolds N.K."/>
            <person name="Stajich J.E."/>
            <person name="Barry K."/>
            <person name="Grigoriev I.V."/>
            <person name="Crous P."/>
            <person name="Smith M.E."/>
        </authorList>
    </citation>
    <scope>NUCLEOTIDE SEQUENCE</scope>
    <source>
        <strain evidence="12">CBS 109367</strain>
    </source>
</reference>
<dbReference type="InterPro" id="IPR014001">
    <property type="entry name" value="Helicase_ATP-bd"/>
</dbReference>
<dbReference type="GO" id="GO:0005524">
    <property type="term" value="F:ATP binding"/>
    <property type="evidence" value="ECO:0007669"/>
    <property type="project" value="UniProtKB-KW"/>
</dbReference>
<dbReference type="GO" id="GO:0055087">
    <property type="term" value="C:Ski complex"/>
    <property type="evidence" value="ECO:0007669"/>
    <property type="project" value="TreeGrafter"/>
</dbReference>
<gene>
    <name evidence="12" type="primary">SKI2</name>
    <name evidence="12" type="ORF">IWW39_003118</name>
</gene>
<dbReference type="GO" id="GO:0070478">
    <property type="term" value="P:nuclear-transcribed mRNA catabolic process, 3'-5' exonucleolytic nonsense-mediated decay"/>
    <property type="evidence" value="ECO:0007669"/>
    <property type="project" value="TreeGrafter"/>
</dbReference>
<dbReference type="GO" id="GO:0016787">
    <property type="term" value="F:hydrolase activity"/>
    <property type="evidence" value="ECO:0007669"/>
    <property type="project" value="UniProtKB-KW"/>
</dbReference>
<dbReference type="SMART" id="SM00487">
    <property type="entry name" value="DEXDc"/>
    <property type="match status" value="1"/>
</dbReference>
<dbReference type="SUPFAM" id="SSF52540">
    <property type="entry name" value="P-loop containing nucleoside triphosphate hydrolases"/>
    <property type="match status" value="1"/>
</dbReference>
<evidence type="ECO:0000256" key="9">
    <source>
        <dbReference type="SAM" id="MobiDB-lite"/>
    </source>
</evidence>
<comment type="caution">
    <text evidence="12">The sequence shown here is derived from an EMBL/GenBank/DDBJ whole genome shotgun (WGS) entry which is preliminary data.</text>
</comment>
<dbReference type="Proteomes" id="UP001151516">
    <property type="component" value="Unassembled WGS sequence"/>
</dbReference>
<dbReference type="InterPro" id="IPR016438">
    <property type="entry name" value="SKI2-like"/>
</dbReference>
<dbReference type="PROSITE" id="PS51194">
    <property type="entry name" value="HELICASE_CTER"/>
    <property type="match status" value="1"/>
</dbReference>
<dbReference type="InterPro" id="IPR040801">
    <property type="entry name" value="Ski2_N"/>
</dbReference>
<dbReference type="PANTHER" id="PTHR12131:SF1">
    <property type="entry name" value="ATP-DEPENDENT RNA HELICASE SUPV3L1, MITOCHONDRIAL-RELATED"/>
    <property type="match status" value="1"/>
</dbReference>
<keyword evidence="3" id="KW-0963">Cytoplasm</keyword>